<keyword evidence="1" id="KW-0547">Nucleotide-binding</keyword>
<dbReference type="Proteomes" id="UP000177042">
    <property type="component" value="Unassembled WGS sequence"/>
</dbReference>
<comment type="catalytic activity">
    <reaction evidence="1">
        <text>L-aspartyl-tRNA(Asn) + L-glutamine + ATP + H2O = L-asparaginyl-tRNA(Asn) + L-glutamate + ADP + phosphate + 2 H(+)</text>
        <dbReference type="Rhea" id="RHEA:14513"/>
        <dbReference type="Rhea" id="RHEA-COMP:9674"/>
        <dbReference type="Rhea" id="RHEA-COMP:9677"/>
        <dbReference type="ChEBI" id="CHEBI:15377"/>
        <dbReference type="ChEBI" id="CHEBI:15378"/>
        <dbReference type="ChEBI" id="CHEBI:29985"/>
        <dbReference type="ChEBI" id="CHEBI:30616"/>
        <dbReference type="ChEBI" id="CHEBI:43474"/>
        <dbReference type="ChEBI" id="CHEBI:58359"/>
        <dbReference type="ChEBI" id="CHEBI:78515"/>
        <dbReference type="ChEBI" id="CHEBI:78516"/>
        <dbReference type="ChEBI" id="CHEBI:456216"/>
    </reaction>
</comment>
<protein>
    <recommendedName>
        <fullName evidence="1">Aspartyl/glutamyl-tRNA(Asn/Gln) amidotransferase subunit C</fullName>
        <shortName evidence="1">Asp/Glu-ADT subunit C</shortName>
        <ecNumber evidence="1">6.3.5.-</ecNumber>
    </recommendedName>
</protein>
<comment type="similarity">
    <text evidence="1">Belongs to the GatC family.</text>
</comment>
<gene>
    <name evidence="1" type="primary">gatC</name>
    <name evidence="2" type="ORF">A3C26_02600</name>
</gene>
<dbReference type="SUPFAM" id="SSF141000">
    <property type="entry name" value="Glu-tRNAGln amidotransferase C subunit"/>
    <property type="match status" value="1"/>
</dbReference>
<dbReference type="PANTHER" id="PTHR15004:SF0">
    <property type="entry name" value="GLUTAMYL-TRNA(GLN) AMIDOTRANSFERASE SUBUNIT C, MITOCHONDRIAL"/>
    <property type="match status" value="1"/>
</dbReference>
<dbReference type="PANTHER" id="PTHR15004">
    <property type="entry name" value="GLUTAMYL-TRNA(GLN) AMIDOTRANSFERASE SUBUNIT C, MITOCHONDRIAL"/>
    <property type="match status" value="1"/>
</dbReference>
<name>A0A1F5JDK5_9BACT</name>
<comment type="function">
    <text evidence="1">Allows the formation of correctly charged Asn-tRNA(Asn) or Gln-tRNA(Gln) through the transamidation of misacylated Asp-tRNA(Asn) or Glu-tRNA(Gln) in organisms which lack either or both of asparaginyl-tRNA or glutaminyl-tRNA synthetases. The reaction takes place in the presence of glutamine and ATP through an activated phospho-Asp-tRNA(Asn) or phospho-Glu-tRNA(Gln).</text>
</comment>
<evidence type="ECO:0000313" key="2">
    <source>
        <dbReference type="EMBL" id="OGE26745.1"/>
    </source>
</evidence>
<comment type="caution">
    <text evidence="2">The sequence shown here is derived from an EMBL/GenBank/DDBJ whole genome shotgun (WGS) entry which is preliminary data.</text>
</comment>
<keyword evidence="1" id="KW-0067">ATP-binding</keyword>
<proteinExistence type="inferred from homology"/>
<dbReference type="GO" id="GO:0006412">
    <property type="term" value="P:translation"/>
    <property type="evidence" value="ECO:0007669"/>
    <property type="project" value="UniProtKB-UniRule"/>
</dbReference>
<dbReference type="HAMAP" id="MF_00122">
    <property type="entry name" value="GatC"/>
    <property type="match status" value="1"/>
</dbReference>
<dbReference type="EMBL" id="MFCX01000004">
    <property type="protein sequence ID" value="OGE26745.1"/>
    <property type="molecule type" value="Genomic_DNA"/>
</dbReference>
<dbReference type="Pfam" id="PF02686">
    <property type="entry name" value="GatC"/>
    <property type="match status" value="1"/>
</dbReference>
<dbReference type="GO" id="GO:0050566">
    <property type="term" value="F:asparaginyl-tRNA synthase (glutamine-hydrolyzing) activity"/>
    <property type="evidence" value="ECO:0007669"/>
    <property type="project" value="RHEA"/>
</dbReference>
<accession>A0A1F5JDK5</accession>
<dbReference type="Gene3D" id="1.10.20.60">
    <property type="entry name" value="Glu-tRNAGln amidotransferase C subunit, N-terminal domain"/>
    <property type="match status" value="1"/>
</dbReference>
<dbReference type="GO" id="GO:0070681">
    <property type="term" value="P:glutaminyl-tRNAGln biosynthesis via transamidation"/>
    <property type="evidence" value="ECO:0007669"/>
    <property type="project" value="TreeGrafter"/>
</dbReference>
<dbReference type="InterPro" id="IPR003837">
    <property type="entry name" value="GatC"/>
</dbReference>
<dbReference type="GO" id="GO:0005524">
    <property type="term" value="F:ATP binding"/>
    <property type="evidence" value="ECO:0007669"/>
    <property type="project" value="UniProtKB-KW"/>
</dbReference>
<dbReference type="EC" id="6.3.5.-" evidence="1"/>
<comment type="subunit">
    <text evidence="1">Heterotrimer of A, B and C subunits.</text>
</comment>
<dbReference type="GO" id="GO:0050567">
    <property type="term" value="F:glutaminyl-tRNA synthase (glutamine-hydrolyzing) activity"/>
    <property type="evidence" value="ECO:0007669"/>
    <property type="project" value="UniProtKB-UniRule"/>
</dbReference>
<dbReference type="NCBIfam" id="TIGR00135">
    <property type="entry name" value="gatC"/>
    <property type="match status" value="1"/>
</dbReference>
<keyword evidence="1" id="KW-0648">Protein biosynthesis</keyword>
<keyword evidence="1" id="KW-0436">Ligase</keyword>
<dbReference type="InterPro" id="IPR036113">
    <property type="entry name" value="Asp/Glu-ADT_sf_sub_c"/>
</dbReference>
<reference evidence="2 3" key="1">
    <citation type="journal article" date="2016" name="Nat. Commun.">
        <title>Thousands of microbial genomes shed light on interconnected biogeochemical processes in an aquifer system.</title>
        <authorList>
            <person name="Anantharaman K."/>
            <person name="Brown C.T."/>
            <person name="Hug L.A."/>
            <person name="Sharon I."/>
            <person name="Castelle C.J."/>
            <person name="Probst A.J."/>
            <person name="Thomas B.C."/>
            <person name="Singh A."/>
            <person name="Wilkins M.J."/>
            <person name="Karaoz U."/>
            <person name="Brodie E.L."/>
            <person name="Williams K.H."/>
            <person name="Hubbard S.S."/>
            <person name="Banfield J.F."/>
        </authorList>
    </citation>
    <scope>NUCLEOTIDE SEQUENCE [LARGE SCALE GENOMIC DNA]</scope>
</reference>
<dbReference type="AlphaFoldDB" id="A0A1F5JDK5"/>
<dbReference type="GO" id="GO:0006450">
    <property type="term" value="P:regulation of translational fidelity"/>
    <property type="evidence" value="ECO:0007669"/>
    <property type="project" value="InterPro"/>
</dbReference>
<comment type="catalytic activity">
    <reaction evidence="1">
        <text>L-glutamyl-tRNA(Gln) + L-glutamine + ATP + H2O = L-glutaminyl-tRNA(Gln) + L-glutamate + ADP + phosphate + H(+)</text>
        <dbReference type="Rhea" id="RHEA:17521"/>
        <dbReference type="Rhea" id="RHEA-COMP:9681"/>
        <dbReference type="Rhea" id="RHEA-COMP:9684"/>
        <dbReference type="ChEBI" id="CHEBI:15377"/>
        <dbReference type="ChEBI" id="CHEBI:15378"/>
        <dbReference type="ChEBI" id="CHEBI:29985"/>
        <dbReference type="ChEBI" id="CHEBI:30616"/>
        <dbReference type="ChEBI" id="CHEBI:43474"/>
        <dbReference type="ChEBI" id="CHEBI:58359"/>
        <dbReference type="ChEBI" id="CHEBI:78520"/>
        <dbReference type="ChEBI" id="CHEBI:78521"/>
        <dbReference type="ChEBI" id="CHEBI:456216"/>
    </reaction>
</comment>
<evidence type="ECO:0000256" key="1">
    <source>
        <dbReference type="HAMAP-Rule" id="MF_00122"/>
    </source>
</evidence>
<organism evidence="2 3">
    <name type="scientific">Candidatus Daviesbacteria bacterium RIFCSPHIGHO2_02_FULL_39_12</name>
    <dbReference type="NCBI Taxonomy" id="1797770"/>
    <lineage>
        <taxon>Bacteria</taxon>
        <taxon>Candidatus Daviesiibacteriota</taxon>
    </lineage>
</organism>
<evidence type="ECO:0000313" key="3">
    <source>
        <dbReference type="Proteomes" id="UP000177042"/>
    </source>
</evidence>
<sequence>MSLTKNQVKHVAKLANLTLSEEEISKLGQQLSETLKFIEQLEKVDTSKVEMTSQVTGLSNIVRTDDTIPSLTQDQALQNAHSQKDGFFKVKAVFGE</sequence>